<organism evidence="6 7">
    <name type="scientific">Novosphingobium cyanobacteriorum</name>
    <dbReference type="NCBI Taxonomy" id="3024215"/>
    <lineage>
        <taxon>Bacteria</taxon>
        <taxon>Pseudomonadati</taxon>
        <taxon>Pseudomonadota</taxon>
        <taxon>Alphaproteobacteria</taxon>
        <taxon>Sphingomonadales</taxon>
        <taxon>Sphingomonadaceae</taxon>
        <taxon>Novosphingobium</taxon>
    </lineage>
</organism>
<keyword evidence="4" id="KW-0804">Transcription</keyword>
<dbReference type="CDD" id="cd08414">
    <property type="entry name" value="PBP2_LTTR_aromatics_like"/>
    <property type="match status" value="1"/>
</dbReference>
<evidence type="ECO:0000259" key="5">
    <source>
        <dbReference type="PROSITE" id="PS50931"/>
    </source>
</evidence>
<keyword evidence="3" id="KW-0238">DNA-binding</keyword>
<evidence type="ECO:0000256" key="1">
    <source>
        <dbReference type="ARBA" id="ARBA00009437"/>
    </source>
</evidence>
<evidence type="ECO:0000313" key="6">
    <source>
        <dbReference type="EMBL" id="MDF8334924.1"/>
    </source>
</evidence>
<name>A0ABT6CN33_9SPHN</name>
<dbReference type="PANTHER" id="PTHR30346:SF0">
    <property type="entry name" value="HCA OPERON TRANSCRIPTIONAL ACTIVATOR HCAR"/>
    <property type="match status" value="1"/>
</dbReference>
<reference evidence="6 7" key="1">
    <citation type="submission" date="2023-03" db="EMBL/GenBank/DDBJ databases">
        <title>Novosphingobium cyanobacteriorum sp. nov., isolated from a eutrophic reservoir during the Microcystis bloom period.</title>
        <authorList>
            <person name="Kang M."/>
            <person name="Le V."/>
            <person name="Ko S.-R."/>
            <person name="Lee S.-A."/>
            <person name="Ahn C.-Y."/>
        </authorList>
    </citation>
    <scope>NUCLEOTIDE SEQUENCE [LARGE SCALE GENOMIC DNA]</scope>
    <source>
        <strain evidence="6 7">HBC54</strain>
    </source>
</reference>
<sequence length="312" mass="34174">MELRHLRYFIAVAEELHFSRAAARLNVAQPPLSTQIRQLEEEIGVTLFLRTRRRVELTEAGEAFLIEARRVLGVLERGVALAREIGTGQRGTLRLGAVYSAIYAVVPQMLRAFAVQHPDISVELSEMTVQQQLDALASGTIDVGILRSPIHDARIETRLLFREGIVAVVPAGHELASRGAIHVADLAPYPFLLSGIGLQSSFRQHVLGTFDRFGIVPNITREIAEIHSIISLVGAGLGVSIAPATVSHIRVSDVVYLRILDDIPQIEVSLAWHRDVRPPVLSALLAMVQDPALWRGGMTSAIDTSHISQPAR</sequence>
<proteinExistence type="inferred from homology"/>
<dbReference type="Gene3D" id="1.10.10.10">
    <property type="entry name" value="Winged helix-like DNA-binding domain superfamily/Winged helix DNA-binding domain"/>
    <property type="match status" value="1"/>
</dbReference>
<dbReference type="PROSITE" id="PS50931">
    <property type="entry name" value="HTH_LYSR"/>
    <property type="match status" value="1"/>
</dbReference>
<feature type="domain" description="HTH lysR-type" evidence="5">
    <location>
        <begin position="1"/>
        <end position="58"/>
    </location>
</feature>
<comment type="caution">
    <text evidence="6">The sequence shown here is derived from an EMBL/GenBank/DDBJ whole genome shotgun (WGS) entry which is preliminary data.</text>
</comment>
<comment type="similarity">
    <text evidence="1">Belongs to the LysR transcriptional regulatory family.</text>
</comment>
<keyword evidence="7" id="KW-1185">Reference proteome</keyword>
<dbReference type="Gene3D" id="3.40.190.10">
    <property type="entry name" value="Periplasmic binding protein-like II"/>
    <property type="match status" value="2"/>
</dbReference>
<accession>A0ABT6CN33</accession>
<dbReference type="Pfam" id="PF00126">
    <property type="entry name" value="HTH_1"/>
    <property type="match status" value="1"/>
</dbReference>
<dbReference type="Proteomes" id="UP001222770">
    <property type="component" value="Unassembled WGS sequence"/>
</dbReference>
<dbReference type="Pfam" id="PF03466">
    <property type="entry name" value="LysR_substrate"/>
    <property type="match status" value="1"/>
</dbReference>
<dbReference type="EMBL" id="JAROCY010000018">
    <property type="protein sequence ID" value="MDF8334924.1"/>
    <property type="molecule type" value="Genomic_DNA"/>
</dbReference>
<dbReference type="SUPFAM" id="SSF53850">
    <property type="entry name" value="Periplasmic binding protein-like II"/>
    <property type="match status" value="1"/>
</dbReference>
<dbReference type="SUPFAM" id="SSF46785">
    <property type="entry name" value="Winged helix' DNA-binding domain"/>
    <property type="match status" value="1"/>
</dbReference>
<evidence type="ECO:0000313" key="7">
    <source>
        <dbReference type="Proteomes" id="UP001222770"/>
    </source>
</evidence>
<dbReference type="InterPro" id="IPR036388">
    <property type="entry name" value="WH-like_DNA-bd_sf"/>
</dbReference>
<evidence type="ECO:0000256" key="3">
    <source>
        <dbReference type="ARBA" id="ARBA00023125"/>
    </source>
</evidence>
<keyword evidence="2" id="KW-0805">Transcription regulation</keyword>
<gene>
    <name evidence="6" type="ORF">POM99_17080</name>
</gene>
<protein>
    <submittedName>
        <fullName evidence="6">LysR substrate-binding domain-containing protein</fullName>
    </submittedName>
</protein>
<evidence type="ECO:0000256" key="2">
    <source>
        <dbReference type="ARBA" id="ARBA00023015"/>
    </source>
</evidence>
<dbReference type="InterPro" id="IPR000847">
    <property type="entry name" value="LysR_HTH_N"/>
</dbReference>
<dbReference type="PRINTS" id="PR00039">
    <property type="entry name" value="HTHLYSR"/>
</dbReference>
<evidence type="ECO:0000256" key="4">
    <source>
        <dbReference type="ARBA" id="ARBA00023163"/>
    </source>
</evidence>
<dbReference type="InterPro" id="IPR036390">
    <property type="entry name" value="WH_DNA-bd_sf"/>
</dbReference>
<dbReference type="InterPro" id="IPR005119">
    <property type="entry name" value="LysR_subst-bd"/>
</dbReference>
<dbReference type="PANTHER" id="PTHR30346">
    <property type="entry name" value="TRANSCRIPTIONAL DUAL REGULATOR HCAR-RELATED"/>
    <property type="match status" value="1"/>
</dbReference>
<dbReference type="RefSeq" id="WP_277279695.1">
    <property type="nucleotide sequence ID" value="NZ_JAROCY010000018.1"/>
</dbReference>